<dbReference type="Gene3D" id="2.40.160.10">
    <property type="entry name" value="Porin"/>
    <property type="match status" value="1"/>
</dbReference>
<gene>
    <name evidence="3" type="ORF">LMF89_13505</name>
</gene>
<dbReference type="Proteomes" id="UP001165492">
    <property type="component" value="Unassembled WGS sequence"/>
</dbReference>
<dbReference type="RefSeq" id="WP_229535531.1">
    <property type="nucleotide sequence ID" value="NZ_JAJHJB010000017.1"/>
</dbReference>
<protein>
    <recommendedName>
        <fullName evidence="2">SLH domain-containing protein</fullName>
    </recommendedName>
</protein>
<dbReference type="EMBL" id="JAJHJB010000017">
    <property type="protein sequence ID" value="MCC5466370.1"/>
    <property type="molecule type" value="Genomic_DNA"/>
</dbReference>
<keyword evidence="4" id="KW-1185">Reference proteome</keyword>
<evidence type="ECO:0000313" key="4">
    <source>
        <dbReference type="Proteomes" id="UP001165492"/>
    </source>
</evidence>
<keyword evidence="1" id="KW-0732">Signal</keyword>
<sequence length="423" mass="46492">MRKKLVKSFILGSLLSMSATAFAANPFELVPTTNWTYDAIGKLVQGGVFEGYRDVNFSKNQTFTRYELATFIGKALANESKASAEQKATIDKLAVEFKGELTNLGVYAAATAPKTVVPAVAAAPEKVTISGDTRVRYEHTKGSSDDVNFRTRFVVGVDLGDSWKFNTRFVNSNNITSFEGKDDSASSTTKINLSYVTGKIGDVGVMFGRMPLALGKGLLVDTDSNWDGAKIDFGSKVKGQVGYARAADKKKYFFTDVTTNLTKDLDVTASYLKDSDYTGINEDKTPKVKDAEYKAWTVGFGYNGLENLAIVGEYGKNDVSNAKAWMTGVTFRQADRKKVGSWDASIAYRKAAPKFDPEYWSTVDATFAMEVNAMDDIQGIEYAVDYVPLKGALLHVSYGDMKNYAGNSRDARQYFITNLSYKF</sequence>
<proteinExistence type="predicted"/>
<dbReference type="InterPro" id="IPR023614">
    <property type="entry name" value="Porin_dom_sf"/>
</dbReference>
<feature type="chain" id="PRO_5046583544" description="SLH domain-containing protein" evidence="1">
    <location>
        <begin position="24"/>
        <end position="423"/>
    </location>
</feature>
<dbReference type="SUPFAM" id="SSF56935">
    <property type="entry name" value="Porins"/>
    <property type="match status" value="1"/>
</dbReference>
<dbReference type="InterPro" id="IPR001119">
    <property type="entry name" value="SLH_dom"/>
</dbReference>
<reference evidence="3" key="1">
    <citation type="submission" date="2021-11" db="EMBL/GenBank/DDBJ databases">
        <title>Description of a new species Pelosinus isolated from the bottom sediments of Lake Baikal.</title>
        <authorList>
            <person name="Zakharyuk A."/>
        </authorList>
    </citation>
    <scope>NUCLEOTIDE SEQUENCE</scope>
    <source>
        <strain evidence="3">Bkl1</strain>
    </source>
</reference>
<feature type="signal peptide" evidence="1">
    <location>
        <begin position="1"/>
        <end position="23"/>
    </location>
</feature>
<feature type="domain" description="SLH" evidence="2">
    <location>
        <begin position="23"/>
        <end position="86"/>
    </location>
</feature>
<accession>A0ABS8HT66</accession>
<evidence type="ECO:0000256" key="1">
    <source>
        <dbReference type="SAM" id="SignalP"/>
    </source>
</evidence>
<evidence type="ECO:0000259" key="2">
    <source>
        <dbReference type="PROSITE" id="PS51272"/>
    </source>
</evidence>
<name>A0ABS8HT66_9FIRM</name>
<comment type="caution">
    <text evidence="3">The sequence shown here is derived from an EMBL/GenBank/DDBJ whole genome shotgun (WGS) entry which is preliminary data.</text>
</comment>
<dbReference type="PROSITE" id="PS51272">
    <property type="entry name" value="SLH"/>
    <property type="match status" value="1"/>
</dbReference>
<evidence type="ECO:0000313" key="3">
    <source>
        <dbReference type="EMBL" id="MCC5466370.1"/>
    </source>
</evidence>
<organism evidence="3 4">
    <name type="scientific">Pelosinus baikalensis</name>
    <dbReference type="NCBI Taxonomy" id="2892015"/>
    <lineage>
        <taxon>Bacteria</taxon>
        <taxon>Bacillati</taxon>
        <taxon>Bacillota</taxon>
        <taxon>Negativicutes</taxon>
        <taxon>Selenomonadales</taxon>
        <taxon>Sporomusaceae</taxon>
        <taxon>Pelosinus</taxon>
    </lineage>
</organism>